<protein>
    <submittedName>
        <fullName evidence="3">Uncharacterized protein</fullName>
    </submittedName>
</protein>
<evidence type="ECO:0000256" key="2">
    <source>
        <dbReference type="SAM" id="SignalP"/>
    </source>
</evidence>
<evidence type="ECO:0000313" key="4">
    <source>
        <dbReference type="Proteomes" id="UP000531216"/>
    </source>
</evidence>
<reference evidence="3 4" key="1">
    <citation type="submission" date="2020-08" db="EMBL/GenBank/DDBJ databases">
        <title>Genomic Encyclopedia of Type Strains, Phase IV (KMG-IV): sequencing the most valuable type-strain genomes for metagenomic binning, comparative biology and taxonomic classification.</title>
        <authorList>
            <person name="Goeker M."/>
        </authorList>
    </citation>
    <scope>NUCLEOTIDE SEQUENCE [LARGE SCALE GENOMIC DNA]</scope>
    <source>
        <strain evidence="3 4">DSM 25024</strain>
    </source>
</reference>
<proteinExistence type="predicted"/>
<keyword evidence="2" id="KW-0732">Signal</keyword>
<feature type="chain" id="PRO_5031329682" evidence="2">
    <location>
        <begin position="21"/>
        <end position="167"/>
    </location>
</feature>
<feature type="compositionally biased region" description="Low complexity" evidence="1">
    <location>
        <begin position="141"/>
        <end position="152"/>
    </location>
</feature>
<feature type="compositionally biased region" description="Pro residues" evidence="1">
    <location>
        <begin position="154"/>
        <end position="167"/>
    </location>
</feature>
<dbReference type="EMBL" id="JACIDO010000004">
    <property type="protein sequence ID" value="MBB3936163.1"/>
    <property type="molecule type" value="Genomic_DNA"/>
</dbReference>
<comment type="caution">
    <text evidence="3">The sequence shown here is derived from an EMBL/GenBank/DDBJ whole genome shotgun (WGS) entry which is preliminary data.</text>
</comment>
<sequence>MKRLLVLGAALLGLSGCVSEYPVYDDYPVYEPRPRIYDPRPVVVYEDRYRPRPIYRDRDPYWRDDRRYGRYDRPRYREDARPYYGRPGYDRPRRDYDRPERVGYDRPGRPPRVAPARPDVDRRYDPSLVRPAPGAQPEINAGRAFGGRALPAPGGGPRPYIPPQPAD</sequence>
<feature type="region of interest" description="Disordered" evidence="1">
    <location>
        <begin position="73"/>
        <end position="167"/>
    </location>
</feature>
<gene>
    <name evidence="3" type="ORF">GGR05_002313</name>
</gene>
<organism evidence="3 4">
    <name type="scientific">Aureimonas phyllosphaerae</name>
    <dbReference type="NCBI Taxonomy" id="1166078"/>
    <lineage>
        <taxon>Bacteria</taxon>
        <taxon>Pseudomonadati</taxon>
        <taxon>Pseudomonadota</taxon>
        <taxon>Alphaproteobacteria</taxon>
        <taxon>Hyphomicrobiales</taxon>
        <taxon>Aurantimonadaceae</taxon>
        <taxon>Aureimonas</taxon>
    </lineage>
</organism>
<dbReference type="PROSITE" id="PS51257">
    <property type="entry name" value="PROKAR_LIPOPROTEIN"/>
    <property type="match status" value="1"/>
</dbReference>
<evidence type="ECO:0000313" key="3">
    <source>
        <dbReference type="EMBL" id="MBB3936163.1"/>
    </source>
</evidence>
<dbReference type="AlphaFoldDB" id="A0A7W6BW17"/>
<name>A0A7W6BW17_9HYPH</name>
<feature type="compositionally biased region" description="Basic and acidic residues" evidence="1">
    <location>
        <begin position="88"/>
        <end position="108"/>
    </location>
</feature>
<dbReference type="RefSeq" id="WP_090963248.1">
    <property type="nucleotide sequence ID" value="NZ_FOOA01000008.1"/>
</dbReference>
<evidence type="ECO:0000256" key="1">
    <source>
        <dbReference type="SAM" id="MobiDB-lite"/>
    </source>
</evidence>
<feature type="signal peptide" evidence="2">
    <location>
        <begin position="1"/>
        <end position="20"/>
    </location>
</feature>
<keyword evidence="4" id="KW-1185">Reference proteome</keyword>
<dbReference type="Proteomes" id="UP000531216">
    <property type="component" value="Unassembled WGS sequence"/>
</dbReference>
<accession>A0A7W6BW17</accession>